<protein>
    <recommendedName>
        <fullName evidence="1">Reverse transcriptase domain-containing protein</fullName>
    </recommendedName>
</protein>
<reference evidence="2" key="1">
    <citation type="journal article" date="2023" name="Front. Mar. Sci.">
        <title>A new Merluccius polli reference genome to investigate the effects of global change in West African waters.</title>
        <authorList>
            <person name="Mateo J.L."/>
            <person name="Blanco-Fernandez C."/>
            <person name="Garcia-Vazquez E."/>
            <person name="Machado-Schiaffino G."/>
        </authorList>
    </citation>
    <scope>NUCLEOTIDE SEQUENCE</scope>
    <source>
        <strain evidence="2">C29</strain>
        <tissue evidence="2">Fin</tissue>
    </source>
</reference>
<evidence type="ECO:0000313" key="3">
    <source>
        <dbReference type="Proteomes" id="UP001174136"/>
    </source>
</evidence>
<dbReference type="EMBL" id="JAOPHQ010003704">
    <property type="protein sequence ID" value="KAK0142191.1"/>
    <property type="molecule type" value="Genomic_DNA"/>
</dbReference>
<dbReference type="InterPro" id="IPR000477">
    <property type="entry name" value="RT_dom"/>
</dbReference>
<organism evidence="2 3">
    <name type="scientific">Merluccius polli</name>
    <name type="common">Benguela hake</name>
    <name type="synonym">Merluccius cadenati</name>
    <dbReference type="NCBI Taxonomy" id="89951"/>
    <lineage>
        <taxon>Eukaryota</taxon>
        <taxon>Metazoa</taxon>
        <taxon>Chordata</taxon>
        <taxon>Craniata</taxon>
        <taxon>Vertebrata</taxon>
        <taxon>Euteleostomi</taxon>
        <taxon>Actinopterygii</taxon>
        <taxon>Neopterygii</taxon>
        <taxon>Teleostei</taxon>
        <taxon>Neoteleostei</taxon>
        <taxon>Acanthomorphata</taxon>
        <taxon>Zeiogadaria</taxon>
        <taxon>Gadariae</taxon>
        <taxon>Gadiformes</taxon>
        <taxon>Gadoidei</taxon>
        <taxon>Merlucciidae</taxon>
        <taxon>Merluccius</taxon>
    </lineage>
</organism>
<evidence type="ECO:0000259" key="1">
    <source>
        <dbReference type="PROSITE" id="PS50878"/>
    </source>
</evidence>
<evidence type="ECO:0000313" key="2">
    <source>
        <dbReference type="EMBL" id="KAK0142191.1"/>
    </source>
</evidence>
<dbReference type="Proteomes" id="UP001174136">
    <property type="component" value="Unassembled WGS sequence"/>
</dbReference>
<comment type="caution">
    <text evidence="2">The sequence shown here is derived from an EMBL/GenBank/DDBJ whole genome shotgun (WGS) entry which is preliminary data.</text>
</comment>
<proteinExistence type="predicted"/>
<dbReference type="AlphaFoldDB" id="A0AA47NX99"/>
<feature type="domain" description="Reverse transcriptase" evidence="1">
    <location>
        <begin position="1"/>
        <end position="81"/>
    </location>
</feature>
<keyword evidence="3" id="KW-1185">Reference proteome</keyword>
<accession>A0AA47NX99</accession>
<dbReference type="PROSITE" id="PS50878">
    <property type="entry name" value="RT_POL"/>
    <property type="match status" value="1"/>
</dbReference>
<sequence length="116" mass="13086">MAKFADDTVLISLLREEEVNHGPVVEDFVEWCDNHFLKLNVNKTKDMVIDFRKTSHSIIPTTVKGSLVDLVESYKYLGTVIDNKLNHDLNTKYSVHPDNIFGKQSDSGSGFMPASK</sequence>
<name>A0AA47NX99_MERPO</name>
<gene>
    <name evidence="2" type="ORF">N1851_020128</name>
</gene>